<evidence type="ECO:0000313" key="8">
    <source>
        <dbReference type="Proteomes" id="UP000264141"/>
    </source>
</evidence>
<evidence type="ECO:0000256" key="4">
    <source>
        <dbReference type="ARBA" id="ARBA00023163"/>
    </source>
</evidence>
<dbReference type="OrthoDB" id="9784272at2"/>
<evidence type="ECO:0000256" key="3">
    <source>
        <dbReference type="ARBA" id="ARBA00023082"/>
    </source>
</evidence>
<dbReference type="Pfam" id="PF08281">
    <property type="entry name" value="Sigma70_r4_2"/>
    <property type="match status" value="1"/>
</dbReference>
<proteinExistence type="inferred from homology"/>
<dbReference type="GO" id="GO:0016987">
    <property type="term" value="F:sigma factor activity"/>
    <property type="evidence" value="ECO:0007669"/>
    <property type="project" value="UniProtKB-KW"/>
</dbReference>
<reference evidence="7 8" key="1">
    <citation type="journal article" date="2018" name="Nat. Biotechnol.">
        <title>A standardized bacterial taxonomy based on genome phylogeny substantially revises the tree of life.</title>
        <authorList>
            <person name="Parks D.H."/>
            <person name="Chuvochina M."/>
            <person name="Waite D.W."/>
            <person name="Rinke C."/>
            <person name="Skarshewski A."/>
            <person name="Chaumeil P.A."/>
            <person name="Hugenholtz P."/>
        </authorList>
    </citation>
    <scope>NUCLEOTIDE SEQUENCE [LARGE SCALE GENOMIC DNA]</scope>
    <source>
        <strain evidence="7">UBA8781</strain>
    </source>
</reference>
<dbReference type="PANTHER" id="PTHR43133:SF57">
    <property type="entry name" value="RNA POLYMERASE SIGMA-70 FACTOR"/>
    <property type="match status" value="1"/>
</dbReference>
<dbReference type="AlphaFoldDB" id="A0A3D1JEZ0"/>
<dbReference type="InterPro" id="IPR013249">
    <property type="entry name" value="RNA_pol_sigma70_r4_t2"/>
</dbReference>
<dbReference type="InterPro" id="IPR007627">
    <property type="entry name" value="RNA_pol_sigma70_r2"/>
</dbReference>
<evidence type="ECO:0000259" key="6">
    <source>
        <dbReference type="Pfam" id="PF08281"/>
    </source>
</evidence>
<dbReference type="EMBL" id="DPBP01000020">
    <property type="protein sequence ID" value="HCE17063.1"/>
    <property type="molecule type" value="Genomic_DNA"/>
</dbReference>
<dbReference type="Proteomes" id="UP000264141">
    <property type="component" value="Unassembled WGS sequence"/>
</dbReference>
<dbReference type="InterPro" id="IPR039425">
    <property type="entry name" value="RNA_pol_sigma-70-like"/>
</dbReference>
<evidence type="ECO:0000259" key="5">
    <source>
        <dbReference type="Pfam" id="PF04542"/>
    </source>
</evidence>
<feature type="domain" description="RNA polymerase sigma-70 region 2" evidence="5">
    <location>
        <begin position="29"/>
        <end position="95"/>
    </location>
</feature>
<feature type="domain" description="RNA polymerase sigma factor 70 region 4 type 2" evidence="6">
    <location>
        <begin position="123"/>
        <end position="175"/>
    </location>
</feature>
<dbReference type="InterPro" id="IPR014284">
    <property type="entry name" value="RNA_pol_sigma-70_dom"/>
</dbReference>
<comment type="similarity">
    <text evidence="1">Belongs to the sigma-70 factor family. ECF subfamily.</text>
</comment>
<name>A0A3D1JEZ0_9CHLR</name>
<dbReference type="InterPro" id="IPR013324">
    <property type="entry name" value="RNA_pol_sigma_r3/r4-like"/>
</dbReference>
<dbReference type="GO" id="GO:0006352">
    <property type="term" value="P:DNA-templated transcription initiation"/>
    <property type="evidence" value="ECO:0007669"/>
    <property type="project" value="InterPro"/>
</dbReference>
<dbReference type="CDD" id="cd06171">
    <property type="entry name" value="Sigma70_r4"/>
    <property type="match status" value="1"/>
</dbReference>
<organism evidence="7 8">
    <name type="scientific">Anaerolinea thermolimosa</name>
    <dbReference type="NCBI Taxonomy" id="229919"/>
    <lineage>
        <taxon>Bacteria</taxon>
        <taxon>Bacillati</taxon>
        <taxon>Chloroflexota</taxon>
        <taxon>Anaerolineae</taxon>
        <taxon>Anaerolineales</taxon>
        <taxon>Anaerolineaceae</taxon>
        <taxon>Anaerolinea</taxon>
    </lineage>
</organism>
<dbReference type="PANTHER" id="PTHR43133">
    <property type="entry name" value="RNA POLYMERASE ECF-TYPE SIGMA FACTO"/>
    <property type="match status" value="1"/>
</dbReference>
<protein>
    <submittedName>
        <fullName evidence="7">RNA polymerase subunit sigma-70</fullName>
    </submittedName>
</protein>
<dbReference type="Gene3D" id="1.10.1740.10">
    <property type="match status" value="1"/>
</dbReference>
<dbReference type="GO" id="GO:0003677">
    <property type="term" value="F:DNA binding"/>
    <property type="evidence" value="ECO:0007669"/>
    <property type="project" value="InterPro"/>
</dbReference>
<keyword evidence="3" id="KW-0731">Sigma factor</keyword>
<evidence type="ECO:0000256" key="2">
    <source>
        <dbReference type="ARBA" id="ARBA00023015"/>
    </source>
</evidence>
<dbReference type="InterPro" id="IPR013325">
    <property type="entry name" value="RNA_pol_sigma_r2"/>
</dbReference>
<dbReference type="SUPFAM" id="SSF88659">
    <property type="entry name" value="Sigma3 and sigma4 domains of RNA polymerase sigma factors"/>
    <property type="match status" value="1"/>
</dbReference>
<dbReference type="NCBIfam" id="TIGR02937">
    <property type="entry name" value="sigma70-ECF"/>
    <property type="match status" value="1"/>
</dbReference>
<accession>A0A3D1JEZ0</accession>
<evidence type="ECO:0000313" key="7">
    <source>
        <dbReference type="EMBL" id="HCE17063.1"/>
    </source>
</evidence>
<gene>
    <name evidence="7" type="ORF">DEQ80_04310</name>
</gene>
<dbReference type="STRING" id="229919.GCA_001050195_02955"/>
<sequence>MIENRGESVADEGLLERARRFDLAALAEIYDHYSPGVYRYAARLLGDSSLAEECTAETFSRFLLALRNGGGPQDQLQAYLYRIAHNWITDYYRRQPVPMQELTEDIGVEHDHPGLVEERIERERVRSALFSLTPDQRQVVVLRFLEGWDHEAIARALGKPVGAVKSLQHRALAALRRMLRVEGEAVLDEP</sequence>
<dbReference type="SUPFAM" id="SSF88946">
    <property type="entry name" value="Sigma2 domain of RNA polymerase sigma factors"/>
    <property type="match status" value="1"/>
</dbReference>
<keyword evidence="4" id="KW-0804">Transcription</keyword>
<comment type="caution">
    <text evidence="7">The sequence shown here is derived from an EMBL/GenBank/DDBJ whole genome shotgun (WGS) entry which is preliminary data.</text>
</comment>
<evidence type="ECO:0000256" key="1">
    <source>
        <dbReference type="ARBA" id="ARBA00010641"/>
    </source>
</evidence>
<dbReference type="Pfam" id="PF04542">
    <property type="entry name" value="Sigma70_r2"/>
    <property type="match status" value="1"/>
</dbReference>
<dbReference type="InterPro" id="IPR036388">
    <property type="entry name" value="WH-like_DNA-bd_sf"/>
</dbReference>
<dbReference type="Gene3D" id="1.10.10.10">
    <property type="entry name" value="Winged helix-like DNA-binding domain superfamily/Winged helix DNA-binding domain"/>
    <property type="match status" value="1"/>
</dbReference>
<keyword evidence="2" id="KW-0805">Transcription regulation</keyword>